<dbReference type="PANTHER" id="PTHR44167">
    <property type="entry name" value="OVARIAN-SPECIFIC SERINE/THREONINE-PROTEIN KINASE LOK-RELATED"/>
    <property type="match status" value="1"/>
</dbReference>
<dbReference type="InterPro" id="IPR011009">
    <property type="entry name" value="Kinase-like_dom_sf"/>
</dbReference>
<organism evidence="8 9">
    <name type="scientific">Kluyveromyces marxianus</name>
    <name type="common">Yeast</name>
    <name type="synonym">Candida kefyr</name>
    <dbReference type="NCBI Taxonomy" id="4911"/>
    <lineage>
        <taxon>Eukaryota</taxon>
        <taxon>Fungi</taxon>
        <taxon>Dikarya</taxon>
        <taxon>Ascomycota</taxon>
        <taxon>Saccharomycotina</taxon>
        <taxon>Saccharomycetes</taxon>
        <taxon>Saccharomycetales</taxon>
        <taxon>Saccharomycetaceae</taxon>
        <taxon>Kluyveromyces</taxon>
    </lineage>
</organism>
<feature type="domain" description="Protein kinase" evidence="7">
    <location>
        <begin position="26"/>
        <end position="456"/>
    </location>
</feature>
<gene>
    <name evidence="8" type="primary">CDC7</name>
    <name evidence="8" type="ORF">FIM1_665</name>
</gene>
<keyword evidence="9" id="KW-1185">Reference proteome</keyword>
<dbReference type="PROSITE" id="PS00108">
    <property type="entry name" value="PROTEIN_KINASE_ST"/>
    <property type="match status" value="1"/>
</dbReference>
<dbReference type="InterPro" id="IPR008271">
    <property type="entry name" value="Ser/Thr_kinase_AS"/>
</dbReference>
<evidence type="ECO:0000256" key="1">
    <source>
        <dbReference type="ARBA" id="ARBA00012513"/>
    </source>
</evidence>
<dbReference type="SMART" id="SM00220">
    <property type="entry name" value="S_TKc"/>
    <property type="match status" value="1"/>
</dbReference>
<accession>A0ABX6EP41</accession>
<dbReference type="Gene3D" id="3.30.200.20">
    <property type="entry name" value="Phosphorylase Kinase, domain 1"/>
    <property type="match status" value="1"/>
</dbReference>
<keyword evidence="3" id="KW-0808">Transferase</keyword>
<name>A0ABX6EP41_KLUMA</name>
<sequence>MDDIPEEIIQEMDDLYEKVPELSSRYNLLDKIGEGTFSSVYKAQDLTGVSSKLYPDHFWDKENKYVAIKRIYVTSSPNRIENELKLLELLSNSNNVAPLCDALRYHDQVVVVLPWYPHEEFRHFYRDMPIKGIKKYMFELLSALKYVHSYGIIHRDVKPTNFLYNPILGRGVLVDFGLAEENQDLYLPDLNHRVYVNDQGEKVCACASPYANTKNTSHLPLISIQNGQLNVRGADELSVTQSENLMKAELSKGYPKHETRRHRRANRAGTRGFRAPEVLMKCSFQTQKIDIWSVGVILLSFISRRFPIFQSMDDIDAFLEICCICGIKRMQEVAKFHGLGLDMTKIPGFHSDGYQGGIQGFVKALLEKEVECGTLPEYSIAFETLDYLTHCGRQLTPSLGPEEEGNTDTPVTEEMVKYKQTVWDDHFWCFDLLLKCFELNPYKRPSASDLLEHLWFRELNEDLMDKDQRREDHFTGIVN</sequence>
<dbReference type="Proteomes" id="UP000422736">
    <property type="component" value="Chromosome 1"/>
</dbReference>
<protein>
    <recommendedName>
        <fullName evidence="1">non-specific serine/threonine protein kinase</fullName>
        <ecNumber evidence="1">2.7.11.1</ecNumber>
    </recommendedName>
</protein>
<dbReference type="Pfam" id="PF00069">
    <property type="entry name" value="Pkinase"/>
    <property type="match status" value="2"/>
</dbReference>
<dbReference type="PANTHER" id="PTHR44167:SF23">
    <property type="entry name" value="CDC7 KINASE, ISOFORM A-RELATED"/>
    <property type="match status" value="1"/>
</dbReference>
<dbReference type="PROSITE" id="PS50011">
    <property type="entry name" value="PROTEIN_KINASE_DOM"/>
    <property type="match status" value="1"/>
</dbReference>
<evidence type="ECO:0000256" key="5">
    <source>
        <dbReference type="ARBA" id="ARBA00022777"/>
    </source>
</evidence>
<evidence type="ECO:0000256" key="3">
    <source>
        <dbReference type="ARBA" id="ARBA00022679"/>
    </source>
</evidence>
<evidence type="ECO:0000256" key="4">
    <source>
        <dbReference type="ARBA" id="ARBA00022741"/>
    </source>
</evidence>
<evidence type="ECO:0000256" key="2">
    <source>
        <dbReference type="ARBA" id="ARBA00022527"/>
    </source>
</evidence>
<dbReference type="Gene3D" id="1.10.510.10">
    <property type="entry name" value="Transferase(Phosphotransferase) domain 1"/>
    <property type="match status" value="1"/>
</dbReference>
<dbReference type="EC" id="2.7.11.1" evidence="1"/>
<reference evidence="8 9" key="1">
    <citation type="submission" date="2016-03" db="EMBL/GenBank/DDBJ databases">
        <title>How can Kluyveromyces marxianus grow so fast - potential evolutionary course in Saccharomyces Complex revealed by comparative genomics.</title>
        <authorList>
            <person name="Mo W."/>
            <person name="Lu W."/>
            <person name="Yang X."/>
            <person name="Qi J."/>
            <person name="Lv H."/>
        </authorList>
    </citation>
    <scope>NUCLEOTIDE SEQUENCE [LARGE SCALE GENOMIC DNA]</scope>
    <source>
        <strain evidence="8 9">FIM1</strain>
    </source>
</reference>
<dbReference type="InterPro" id="IPR000719">
    <property type="entry name" value="Prot_kinase_dom"/>
</dbReference>
<evidence type="ECO:0000313" key="8">
    <source>
        <dbReference type="EMBL" id="QGN14014.1"/>
    </source>
</evidence>
<keyword evidence="2" id="KW-0723">Serine/threonine-protein kinase</keyword>
<keyword evidence="8" id="KW-0131">Cell cycle</keyword>
<keyword evidence="4" id="KW-0547">Nucleotide-binding</keyword>
<dbReference type="SUPFAM" id="SSF56112">
    <property type="entry name" value="Protein kinase-like (PK-like)"/>
    <property type="match status" value="1"/>
</dbReference>
<keyword evidence="6" id="KW-0067">ATP-binding</keyword>
<keyword evidence="5" id="KW-0418">Kinase</keyword>
<evidence type="ECO:0000313" key="9">
    <source>
        <dbReference type="Proteomes" id="UP000422736"/>
    </source>
</evidence>
<dbReference type="GO" id="GO:0051301">
    <property type="term" value="P:cell division"/>
    <property type="evidence" value="ECO:0007669"/>
    <property type="project" value="UniProtKB-KW"/>
</dbReference>
<evidence type="ECO:0000256" key="6">
    <source>
        <dbReference type="ARBA" id="ARBA00022840"/>
    </source>
</evidence>
<keyword evidence="8" id="KW-0132">Cell division</keyword>
<dbReference type="EMBL" id="CP015054">
    <property type="protein sequence ID" value="QGN14014.1"/>
    <property type="molecule type" value="Genomic_DNA"/>
</dbReference>
<dbReference type="CDD" id="cd14019">
    <property type="entry name" value="STKc_Cdc7"/>
    <property type="match status" value="1"/>
</dbReference>
<proteinExistence type="predicted"/>
<evidence type="ECO:0000259" key="7">
    <source>
        <dbReference type="PROSITE" id="PS50011"/>
    </source>
</evidence>